<accession>A0A5A7NYT7</accession>
<evidence type="ECO:0000313" key="6">
    <source>
        <dbReference type="EMBL" id="GER25660.1"/>
    </source>
</evidence>
<dbReference type="Pfam" id="PF03018">
    <property type="entry name" value="Dirigent"/>
    <property type="match status" value="1"/>
</dbReference>
<dbReference type="Proteomes" id="UP000325081">
    <property type="component" value="Unassembled WGS sequence"/>
</dbReference>
<sequence length="365" mass="36617">MASHHKLNGLLSFLSLFLLLLSSASPARILLDEENPAAATSATVPGGGSSIDGEAVTAPSTTALGGREDAAAGPTSVGGGSPIDEEGAIAPGGGSSIDGEDAVAGPTSATDGSSSVPEGGDGAHHPLTFFMHDVLGGSRPSAVAVTGIVTNPAVGGQVPFAKPNGAVLPGRGVGPTATNSNNGIVSSSSNNNNNNMVNNNNNIPFLTGLSGFTSSNVMQNNNNGIIGGVPGFPSLNSAQFSTGTTLQKLMFGTMTVFDDELTEGRDLESGLVGKAQGFYVASSEDGSSLTMAFTVMFASGSYADSLSLFGVHRTAVAESHLAIMGGTGKFVNAKGFATVKTFQGNGQHNTDGVETLLQITIYLAY</sequence>
<evidence type="ECO:0000313" key="7">
    <source>
        <dbReference type="Proteomes" id="UP000325081"/>
    </source>
</evidence>
<proteinExistence type="inferred from homology"/>
<dbReference type="EMBL" id="BKCP01000447">
    <property type="protein sequence ID" value="GER25660.1"/>
    <property type="molecule type" value="Genomic_DNA"/>
</dbReference>
<organism evidence="6 7">
    <name type="scientific">Striga asiatica</name>
    <name type="common">Asiatic witchweed</name>
    <name type="synonym">Buchnera asiatica</name>
    <dbReference type="NCBI Taxonomy" id="4170"/>
    <lineage>
        <taxon>Eukaryota</taxon>
        <taxon>Viridiplantae</taxon>
        <taxon>Streptophyta</taxon>
        <taxon>Embryophyta</taxon>
        <taxon>Tracheophyta</taxon>
        <taxon>Spermatophyta</taxon>
        <taxon>Magnoliopsida</taxon>
        <taxon>eudicotyledons</taxon>
        <taxon>Gunneridae</taxon>
        <taxon>Pentapetalae</taxon>
        <taxon>asterids</taxon>
        <taxon>lamiids</taxon>
        <taxon>Lamiales</taxon>
        <taxon>Orobanchaceae</taxon>
        <taxon>Buchnereae</taxon>
        <taxon>Striga</taxon>
    </lineage>
</organism>
<comment type="function">
    <text evidence="4">Dirigent proteins impart stereoselectivity on the phenoxy radical-coupling reaction, yielding optically active lignans from two molecules of coniferyl alcohol in the biosynthesis of lignans, flavonolignans, and alkaloids and thus plays a central role in plant secondary metabolism.</text>
</comment>
<evidence type="ECO:0000256" key="1">
    <source>
        <dbReference type="ARBA" id="ARBA00010746"/>
    </source>
</evidence>
<protein>
    <recommendedName>
        <fullName evidence="4">Dirigent protein</fullName>
    </recommendedName>
</protein>
<dbReference type="GO" id="GO:0048046">
    <property type="term" value="C:apoplast"/>
    <property type="evidence" value="ECO:0007669"/>
    <property type="project" value="UniProtKB-SubCell"/>
</dbReference>
<keyword evidence="7" id="KW-1185">Reference proteome</keyword>
<feature type="compositionally biased region" description="Polar residues" evidence="5">
    <location>
        <begin position="107"/>
        <end position="116"/>
    </location>
</feature>
<evidence type="ECO:0000256" key="4">
    <source>
        <dbReference type="RuleBase" id="RU363099"/>
    </source>
</evidence>
<name>A0A5A7NYT7_STRAF</name>
<keyword evidence="4" id="KW-0732">Signal</keyword>
<evidence type="ECO:0000256" key="3">
    <source>
        <dbReference type="ARBA" id="ARBA00022525"/>
    </source>
</evidence>
<dbReference type="OrthoDB" id="1921494at2759"/>
<gene>
    <name evidence="6" type="ORF">STAS_01248</name>
</gene>
<comment type="subcellular location">
    <subcellularLocation>
        <location evidence="4">Secreted</location>
        <location evidence="4">Extracellular space</location>
        <location evidence="4">Apoplast</location>
    </subcellularLocation>
</comment>
<dbReference type="PANTHER" id="PTHR46215:SF5">
    <property type="entry name" value="DIRIGENT PROTEIN"/>
    <property type="match status" value="1"/>
</dbReference>
<dbReference type="GO" id="GO:0009699">
    <property type="term" value="P:phenylpropanoid biosynthetic process"/>
    <property type="evidence" value="ECO:0007669"/>
    <property type="project" value="UniProtKB-ARBA"/>
</dbReference>
<feature type="chain" id="PRO_5023159773" description="Dirigent protein" evidence="4">
    <location>
        <begin position="27"/>
        <end position="365"/>
    </location>
</feature>
<dbReference type="InterPro" id="IPR044859">
    <property type="entry name" value="Allene_oxi_cyc_Dirigent"/>
</dbReference>
<reference evidence="7" key="1">
    <citation type="journal article" date="2019" name="Curr. Biol.">
        <title>Genome Sequence of Striga asiatica Provides Insight into the Evolution of Plant Parasitism.</title>
        <authorList>
            <person name="Yoshida S."/>
            <person name="Kim S."/>
            <person name="Wafula E.K."/>
            <person name="Tanskanen J."/>
            <person name="Kim Y.M."/>
            <person name="Honaas L."/>
            <person name="Yang Z."/>
            <person name="Spallek T."/>
            <person name="Conn C.E."/>
            <person name="Ichihashi Y."/>
            <person name="Cheong K."/>
            <person name="Cui S."/>
            <person name="Der J.P."/>
            <person name="Gundlach H."/>
            <person name="Jiao Y."/>
            <person name="Hori C."/>
            <person name="Ishida J.K."/>
            <person name="Kasahara H."/>
            <person name="Kiba T."/>
            <person name="Kim M.S."/>
            <person name="Koo N."/>
            <person name="Laohavisit A."/>
            <person name="Lee Y.H."/>
            <person name="Lumba S."/>
            <person name="McCourt P."/>
            <person name="Mortimer J.C."/>
            <person name="Mutuku J.M."/>
            <person name="Nomura T."/>
            <person name="Sasaki-Sekimoto Y."/>
            <person name="Seto Y."/>
            <person name="Wang Y."/>
            <person name="Wakatake T."/>
            <person name="Sakakibara H."/>
            <person name="Demura T."/>
            <person name="Yamaguchi S."/>
            <person name="Yoneyama K."/>
            <person name="Manabe R.I."/>
            <person name="Nelson D.C."/>
            <person name="Schulman A.H."/>
            <person name="Timko M.P."/>
            <person name="dePamphilis C.W."/>
            <person name="Choi D."/>
            <person name="Shirasu K."/>
        </authorList>
    </citation>
    <scope>NUCLEOTIDE SEQUENCE [LARGE SCALE GENOMIC DNA]</scope>
    <source>
        <strain evidence="7">cv. UVA1</strain>
    </source>
</reference>
<dbReference type="Gene3D" id="2.40.480.10">
    <property type="entry name" value="Allene oxide cyclase-like"/>
    <property type="match status" value="1"/>
</dbReference>
<dbReference type="PANTHER" id="PTHR46215">
    <property type="entry name" value="DIRIGENT PROTEIN 24-RELATED"/>
    <property type="match status" value="1"/>
</dbReference>
<dbReference type="AlphaFoldDB" id="A0A5A7NYT7"/>
<evidence type="ECO:0000256" key="2">
    <source>
        <dbReference type="ARBA" id="ARBA00011738"/>
    </source>
</evidence>
<feature type="signal peptide" evidence="4">
    <location>
        <begin position="1"/>
        <end position="26"/>
    </location>
</feature>
<keyword evidence="4" id="KW-0052">Apoplast</keyword>
<keyword evidence="3 4" id="KW-0964">Secreted</keyword>
<dbReference type="InterPro" id="IPR004265">
    <property type="entry name" value="Dirigent"/>
</dbReference>
<feature type="region of interest" description="Disordered" evidence="5">
    <location>
        <begin position="62"/>
        <end position="125"/>
    </location>
</feature>
<comment type="similarity">
    <text evidence="1 4">Belongs to the plant dirigent protein family.</text>
</comment>
<comment type="subunit">
    <text evidence="2 4">Homodimer.</text>
</comment>
<evidence type="ECO:0000256" key="5">
    <source>
        <dbReference type="SAM" id="MobiDB-lite"/>
    </source>
</evidence>
<comment type="caution">
    <text evidence="6">The sequence shown here is derived from an EMBL/GenBank/DDBJ whole genome shotgun (WGS) entry which is preliminary data.</text>
</comment>